<dbReference type="SUPFAM" id="SSF54292">
    <property type="entry name" value="2Fe-2S ferredoxin-like"/>
    <property type="match status" value="1"/>
</dbReference>
<dbReference type="SUPFAM" id="SSF52343">
    <property type="entry name" value="Ferredoxin reductase-like, C-terminal NADP-linked domain"/>
    <property type="match status" value="1"/>
</dbReference>
<dbReference type="Pfam" id="PF00970">
    <property type="entry name" value="FAD_binding_6"/>
    <property type="match status" value="1"/>
</dbReference>
<name>A0ABU1RUF6_9GAMM</name>
<gene>
    <name evidence="3" type="ORF">J2W94_002511</name>
</gene>
<evidence type="ECO:0000313" key="4">
    <source>
        <dbReference type="Proteomes" id="UP001254759"/>
    </source>
</evidence>
<dbReference type="Gene3D" id="3.40.50.80">
    <property type="entry name" value="Nucleotide-binding domain of ferredoxin-NADP reductase (FNR) module"/>
    <property type="match status" value="1"/>
</dbReference>
<dbReference type="Gene3D" id="3.10.20.30">
    <property type="match status" value="1"/>
</dbReference>
<dbReference type="PROSITE" id="PS51085">
    <property type="entry name" value="2FE2S_FER_2"/>
    <property type="match status" value="1"/>
</dbReference>
<dbReference type="InterPro" id="IPR050415">
    <property type="entry name" value="MRET"/>
</dbReference>
<dbReference type="PANTHER" id="PTHR47354">
    <property type="entry name" value="NADH OXIDOREDUCTASE HCR"/>
    <property type="match status" value="1"/>
</dbReference>
<dbReference type="InterPro" id="IPR012675">
    <property type="entry name" value="Beta-grasp_dom_sf"/>
</dbReference>
<evidence type="ECO:0000313" key="3">
    <source>
        <dbReference type="EMBL" id="MDR6842217.1"/>
    </source>
</evidence>
<protein>
    <submittedName>
        <fullName evidence="3">Ferredoxin-NADP reductase</fullName>
    </submittedName>
</protein>
<dbReference type="InterPro" id="IPR001041">
    <property type="entry name" value="2Fe-2S_ferredoxin-type"/>
</dbReference>
<dbReference type="InterPro" id="IPR008333">
    <property type="entry name" value="Cbr1-like_FAD-bd_dom"/>
</dbReference>
<sequence length="318" mass="33537">MGRKAESADTVTLWLQPNRHWAGFQPGQHLNISAQIDGVRVTRSYSLTDSSTTDGRLAIAVKGIEGGKLSRYLCKSARVGEVLEIGQAFGEMTLPPSPQGNWLFLAAGSGITPLMSMTRALAAQGMPVPLTLVYWARTRHELCFADELKGLAAEYANFSVHFVPTRETGTGAEATGRLSQALIGTLVDDLSSRQVFACGPGGFVDTARGLLSSTAKSFHAEAFSPPPRAIEDSGSVQVTLASSGRTLTLPRGQSLLTALEAEGFKPASGCRMGICNTCACGKSSGVTRHLHTGELARDPVSALKLCISSASTDLVLDL</sequence>
<keyword evidence="4" id="KW-1185">Reference proteome</keyword>
<dbReference type="InterPro" id="IPR036010">
    <property type="entry name" value="2Fe-2S_ferredoxin-like_sf"/>
</dbReference>
<evidence type="ECO:0000259" key="1">
    <source>
        <dbReference type="PROSITE" id="PS51085"/>
    </source>
</evidence>
<dbReference type="Gene3D" id="2.40.30.10">
    <property type="entry name" value="Translation factors"/>
    <property type="match status" value="1"/>
</dbReference>
<reference evidence="3 4" key="1">
    <citation type="submission" date="2023-07" db="EMBL/GenBank/DDBJ databases">
        <title>Sorghum-associated microbial communities from plants grown in Nebraska, USA.</title>
        <authorList>
            <person name="Schachtman D."/>
        </authorList>
    </citation>
    <scope>NUCLEOTIDE SEQUENCE [LARGE SCALE GENOMIC DNA]</scope>
    <source>
        <strain evidence="3 4">BE107</strain>
    </source>
</reference>
<dbReference type="InterPro" id="IPR001433">
    <property type="entry name" value="OxRdtase_FAD/NAD-bd"/>
</dbReference>
<dbReference type="InterPro" id="IPR017938">
    <property type="entry name" value="Riboflavin_synthase-like_b-brl"/>
</dbReference>
<dbReference type="PANTHER" id="PTHR47354:SF3">
    <property type="entry name" value="OXIDOREDUCTASE-RELATED"/>
    <property type="match status" value="1"/>
</dbReference>
<dbReference type="PRINTS" id="PR00410">
    <property type="entry name" value="PHEHYDRXLASE"/>
</dbReference>
<dbReference type="PROSITE" id="PS51384">
    <property type="entry name" value="FAD_FR"/>
    <property type="match status" value="1"/>
</dbReference>
<dbReference type="SUPFAM" id="SSF63380">
    <property type="entry name" value="Riboflavin synthase domain-like"/>
    <property type="match status" value="1"/>
</dbReference>
<proteinExistence type="predicted"/>
<dbReference type="InterPro" id="IPR017927">
    <property type="entry name" value="FAD-bd_FR_type"/>
</dbReference>
<dbReference type="InterPro" id="IPR039261">
    <property type="entry name" value="FNR_nucleotide-bd"/>
</dbReference>
<feature type="domain" description="FAD-binding FR-type" evidence="2">
    <location>
        <begin position="1"/>
        <end position="95"/>
    </location>
</feature>
<comment type="caution">
    <text evidence="3">The sequence shown here is derived from an EMBL/GenBank/DDBJ whole genome shotgun (WGS) entry which is preliminary data.</text>
</comment>
<feature type="domain" description="2Fe-2S ferredoxin-type" evidence="1">
    <location>
        <begin position="236"/>
        <end position="318"/>
    </location>
</feature>
<dbReference type="EMBL" id="JAVDTT010000003">
    <property type="protein sequence ID" value="MDR6842217.1"/>
    <property type="molecule type" value="Genomic_DNA"/>
</dbReference>
<accession>A0ABU1RUF6</accession>
<dbReference type="Proteomes" id="UP001254759">
    <property type="component" value="Unassembled WGS sequence"/>
</dbReference>
<organism evidence="3 4">
    <name type="scientific">Pseudoxanthomonas sacheonensis</name>
    <dbReference type="NCBI Taxonomy" id="443615"/>
    <lineage>
        <taxon>Bacteria</taxon>
        <taxon>Pseudomonadati</taxon>
        <taxon>Pseudomonadota</taxon>
        <taxon>Gammaproteobacteria</taxon>
        <taxon>Lysobacterales</taxon>
        <taxon>Lysobacteraceae</taxon>
        <taxon>Pseudoxanthomonas</taxon>
    </lineage>
</organism>
<evidence type="ECO:0000259" key="2">
    <source>
        <dbReference type="PROSITE" id="PS51384"/>
    </source>
</evidence>
<dbReference type="CDD" id="cd06216">
    <property type="entry name" value="FNR_iron_sulfur_binding_2"/>
    <property type="match status" value="1"/>
</dbReference>
<dbReference type="Pfam" id="PF00175">
    <property type="entry name" value="NAD_binding_1"/>
    <property type="match status" value="1"/>
</dbReference>
<dbReference type="CDD" id="cd00207">
    <property type="entry name" value="fer2"/>
    <property type="match status" value="1"/>
</dbReference>
<dbReference type="Pfam" id="PF00111">
    <property type="entry name" value="Fer2"/>
    <property type="match status" value="1"/>
</dbReference>